<gene>
    <name evidence="8" type="ORF">KP79_PYT04475</name>
</gene>
<keyword evidence="5" id="KW-0732">Signal</keyword>
<keyword evidence="5" id="KW-0813">Transport</keyword>
<dbReference type="PRINTS" id="PR00252">
    <property type="entry name" value="NRIONCHANNEL"/>
</dbReference>
<dbReference type="CDD" id="cd18989">
    <property type="entry name" value="LGIC_ECD_cation"/>
    <property type="match status" value="1"/>
</dbReference>
<sequence>MGIQTISIFVLLLTCNLALSQPTGDDVKQLLTDVYHGYDKRVRPMKNQGSQLETTLEFHLHSINEVNVRSQKMVVSGWFGVIWNDEYLVWDSTGHGGVFEVSLDSKTIWLPTIALTNAYEGISRLDLIETKAIVNEEGYVYWYPGGGFAVTCEIHIKYYPFDIQNCKMSIEIWDLGINEVVLKPKNSTVNLGEYNENGEWDLVATKYVQSSTPSRTSRLTIYLTLSRRPKFVIYITIVPVVMLGLLNICVFLIPLSSGEKNSYCVTIFLSYTVFLGTISSELPHTSLETPYLTIYLICLLAQSVLILIITVIQVRLYLDHGDFVISNCLLNISLCFHKKDKRKTHPVKDDMSNAEAYDSDIISTTTDMEVTLLKHILPKLDKLLFFIFLTILFVMSLTHALAMNKSV</sequence>
<dbReference type="Pfam" id="PF02932">
    <property type="entry name" value="Neur_chan_memb"/>
    <property type="match status" value="1"/>
</dbReference>
<dbReference type="InterPro" id="IPR036734">
    <property type="entry name" value="Neur_chan_lig-bd_sf"/>
</dbReference>
<dbReference type="Gene3D" id="2.70.170.10">
    <property type="entry name" value="Neurotransmitter-gated ion-channel ligand-binding domain"/>
    <property type="match status" value="1"/>
</dbReference>
<keyword evidence="8" id="KW-0675">Receptor</keyword>
<keyword evidence="4 5" id="KW-0472">Membrane</keyword>
<keyword evidence="2 5" id="KW-0812">Transmembrane</keyword>
<dbReference type="AlphaFoldDB" id="A0A210PVS4"/>
<dbReference type="SUPFAM" id="SSF63712">
    <property type="entry name" value="Nicotinic receptor ligand binding domain-like"/>
    <property type="match status" value="1"/>
</dbReference>
<keyword evidence="5" id="KW-0407">Ion channel</keyword>
<keyword evidence="5" id="KW-0406">Ion transport</keyword>
<dbReference type="InterPro" id="IPR006029">
    <property type="entry name" value="Neurotrans-gated_channel_TM"/>
</dbReference>
<feature type="transmembrane region" description="Helical" evidence="5">
    <location>
        <begin position="383"/>
        <end position="402"/>
    </location>
</feature>
<dbReference type="PROSITE" id="PS00236">
    <property type="entry name" value="NEUROTR_ION_CHANNEL"/>
    <property type="match status" value="1"/>
</dbReference>
<dbReference type="InterPro" id="IPR018000">
    <property type="entry name" value="Neurotransmitter_ion_chnl_CS"/>
</dbReference>
<evidence type="ECO:0000256" key="3">
    <source>
        <dbReference type="ARBA" id="ARBA00022989"/>
    </source>
</evidence>
<feature type="signal peptide" evidence="5">
    <location>
        <begin position="1"/>
        <end position="20"/>
    </location>
</feature>
<dbReference type="CDD" id="cd19051">
    <property type="entry name" value="LGIC_TM_cation"/>
    <property type="match status" value="1"/>
</dbReference>
<dbReference type="PANTHER" id="PTHR18945">
    <property type="entry name" value="NEUROTRANSMITTER GATED ION CHANNEL"/>
    <property type="match status" value="1"/>
</dbReference>
<protein>
    <submittedName>
        <fullName evidence="8">Neuronal acetylcholine receptor subunit alpha-3</fullName>
    </submittedName>
</protein>
<dbReference type="GO" id="GO:0004888">
    <property type="term" value="F:transmembrane signaling receptor activity"/>
    <property type="evidence" value="ECO:0007669"/>
    <property type="project" value="InterPro"/>
</dbReference>
<comment type="caution">
    <text evidence="8">The sequence shown here is derived from an EMBL/GenBank/DDBJ whole genome shotgun (WGS) entry which is preliminary data.</text>
</comment>
<dbReference type="InterPro" id="IPR036719">
    <property type="entry name" value="Neuro-gated_channel_TM_sf"/>
</dbReference>
<dbReference type="STRING" id="6573.A0A210PVS4"/>
<feature type="transmembrane region" description="Helical" evidence="5">
    <location>
        <begin position="262"/>
        <end position="280"/>
    </location>
</feature>
<name>A0A210PVS4_MIZYE</name>
<dbReference type="InterPro" id="IPR038050">
    <property type="entry name" value="Neuro_actylchol_rec"/>
</dbReference>
<organism evidence="8 9">
    <name type="scientific">Mizuhopecten yessoensis</name>
    <name type="common">Japanese scallop</name>
    <name type="synonym">Patinopecten yessoensis</name>
    <dbReference type="NCBI Taxonomy" id="6573"/>
    <lineage>
        <taxon>Eukaryota</taxon>
        <taxon>Metazoa</taxon>
        <taxon>Spiralia</taxon>
        <taxon>Lophotrochozoa</taxon>
        <taxon>Mollusca</taxon>
        <taxon>Bivalvia</taxon>
        <taxon>Autobranchia</taxon>
        <taxon>Pteriomorphia</taxon>
        <taxon>Pectinida</taxon>
        <taxon>Pectinoidea</taxon>
        <taxon>Pectinidae</taxon>
        <taxon>Mizuhopecten</taxon>
    </lineage>
</organism>
<feature type="transmembrane region" description="Helical" evidence="5">
    <location>
        <begin position="231"/>
        <end position="255"/>
    </location>
</feature>
<dbReference type="EMBL" id="NEDP02005459">
    <property type="protein sequence ID" value="OWF40598.1"/>
    <property type="molecule type" value="Genomic_DNA"/>
</dbReference>
<keyword evidence="3 5" id="KW-1133">Transmembrane helix</keyword>
<dbReference type="SUPFAM" id="SSF90112">
    <property type="entry name" value="Neurotransmitter-gated ion-channel transmembrane pore"/>
    <property type="match status" value="1"/>
</dbReference>
<dbReference type="GO" id="GO:0005230">
    <property type="term" value="F:extracellular ligand-gated monoatomic ion channel activity"/>
    <property type="evidence" value="ECO:0007669"/>
    <property type="project" value="InterPro"/>
</dbReference>
<evidence type="ECO:0000256" key="4">
    <source>
        <dbReference type="ARBA" id="ARBA00023136"/>
    </source>
</evidence>
<evidence type="ECO:0000313" key="8">
    <source>
        <dbReference type="EMBL" id="OWF40598.1"/>
    </source>
</evidence>
<dbReference type="FunFam" id="2.70.170.10:FF:000028">
    <property type="entry name" value="AcetylCholine Receptor"/>
    <property type="match status" value="1"/>
</dbReference>
<proteinExistence type="inferred from homology"/>
<reference evidence="8 9" key="1">
    <citation type="journal article" date="2017" name="Nat. Ecol. Evol.">
        <title>Scallop genome provides insights into evolution of bilaterian karyotype and development.</title>
        <authorList>
            <person name="Wang S."/>
            <person name="Zhang J."/>
            <person name="Jiao W."/>
            <person name="Li J."/>
            <person name="Xun X."/>
            <person name="Sun Y."/>
            <person name="Guo X."/>
            <person name="Huan P."/>
            <person name="Dong B."/>
            <person name="Zhang L."/>
            <person name="Hu X."/>
            <person name="Sun X."/>
            <person name="Wang J."/>
            <person name="Zhao C."/>
            <person name="Wang Y."/>
            <person name="Wang D."/>
            <person name="Huang X."/>
            <person name="Wang R."/>
            <person name="Lv J."/>
            <person name="Li Y."/>
            <person name="Zhang Z."/>
            <person name="Liu B."/>
            <person name="Lu W."/>
            <person name="Hui Y."/>
            <person name="Liang J."/>
            <person name="Zhou Z."/>
            <person name="Hou R."/>
            <person name="Li X."/>
            <person name="Liu Y."/>
            <person name="Li H."/>
            <person name="Ning X."/>
            <person name="Lin Y."/>
            <person name="Zhao L."/>
            <person name="Xing Q."/>
            <person name="Dou J."/>
            <person name="Li Y."/>
            <person name="Mao J."/>
            <person name="Guo H."/>
            <person name="Dou H."/>
            <person name="Li T."/>
            <person name="Mu C."/>
            <person name="Jiang W."/>
            <person name="Fu Q."/>
            <person name="Fu X."/>
            <person name="Miao Y."/>
            <person name="Liu J."/>
            <person name="Yu Q."/>
            <person name="Li R."/>
            <person name="Liao H."/>
            <person name="Li X."/>
            <person name="Kong Y."/>
            <person name="Jiang Z."/>
            <person name="Chourrout D."/>
            <person name="Li R."/>
            <person name="Bao Z."/>
        </authorList>
    </citation>
    <scope>NUCLEOTIDE SEQUENCE [LARGE SCALE GENOMIC DNA]</scope>
    <source>
        <strain evidence="8 9">PY_sf001</strain>
    </source>
</reference>
<dbReference type="Pfam" id="PF02931">
    <property type="entry name" value="Neur_chan_LBD"/>
    <property type="match status" value="1"/>
</dbReference>
<evidence type="ECO:0000259" key="6">
    <source>
        <dbReference type="Pfam" id="PF02931"/>
    </source>
</evidence>
<feature type="transmembrane region" description="Helical" evidence="5">
    <location>
        <begin position="292"/>
        <end position="312"/>
    </location>
</feature>
<comment type="similarity">
    <text evidence="5">Belongs to the ligand-gated ion channel (TC 1.A.9) family.</text>
</comment>
<feature type="chain" id="PRO_5022264019" evidence="5">
    <location>
        <begin position="21"/>
        <end position="407"/>
    </location>
</feature>
<evidence type="ECO:0000259" key="7">
    <source>
        <dbReference type="Pfam" id="PF02932"/>
    </source>
</evidence>
<accession>A0A210PVS4</accession>
<dbReference type="Gene3D" id="1.20.58.390">
    <property type="entry name" value="Neurotransmitter-gated ion-channel transmembrane domain"/>
    <property type="match status" value="1"/>
</dbReference>
<dbReference type="InterPro" id="IPR006202">
    <property type="entry name" value="Neur_chan_lig-bd"/>
</dbReference>
<evidence type="ECO:0000313" key="9">
    <source>
        <dbReference type="Proteomes" id="UP000242188"/>
    </source>
</evidence>
<feature type="domain" description="Neurotransmitter-gated ion-channel transmembrane" evidence="7">
    <location>
        <begin position="236"/>
        <end position="312"/>
    </location>
</feature>
<dbReference type="Proteomes" id="UP000242188">
    <property type="component" value="Unassembled WGS sequence"/>
</dbReference>
<feature type="domain" description="Neurotransmitter-gated ion-channel ligand-binding" evidence="6">
    <location>
        <begin position="28"/>
        <end position="229"/>
    </location>
</feature>
<evidence type="ECO:0000256" key="2">
    <source>
        <dbReference type="ARBA" id="ARBA00022692"/>
    </source>
</evidence>
<evidence type="ECO:0000256" key="1">
    <source>
        <dbReference type="ARBA" id="ARBA00004141"/>
    </source>
</evidence>
<evidence type="ECO:0000256" key="5">
    <source>
        <dbReference type="RuleBase" id="RU000687"/>
    </source>
</evidence>
<keyword evidence="9" id="KW-1185">Reference proteome</keyword>
<dbReference type="OrthoDB" id="6142676at2759"/>
<dbReference type="InterPro" id="IPR006201">
    <property type="entry name" value="Neur_channel"/>
</dbReference>
<comment type="subcellular location">
    <subcellularLocation>
        <location evidence="1">Membrane</location>
        <topology evidence="1">Multi-pass membrane protein</topology>
    </subcellularLocation>
</comment>
<dbReference type="GO" id="GO:0016020">
    <property type="term" value="C:membrane"/>
    <property type="evidence" value="ECO:0007669"/>
    <property type="project" value="UniProtKB-SubCell"/>
</dbReference>